<organism evidence="1 2">
    <name type="scientific">Faecalibacterium prausnitzii</name>
    <dbReference type="NCBI Taxonomy" id="853"/>
    <lineage>
        <taxon>Bacteria</taxon>
        <taxon>Bacillati</taxon>
        <taxon>Bacillota</taxon>
        <taxon>Clostridia</taxon>
        <taxon>Eubacteriales</taxon>
        <taxon>Oscillospiraceae</taxon>
        <taxon>Faecalibacterium</taxon>
    </lineage>
</organism>
<dbReference type="EMBL" id="NMTS02000001">
    <property type="protein sequence ID" value="PLK30818.1"/>
    <property type="molecule type" value="Genomic_DNA"/>
</dbReference>
<accession>A0A2J4JSH5</accession>
<dbReference type="RefSeq" id="WP_097782184.1">
    <property type="nucleotide sequence ID" value="NZ_NMTS02000001.1"/>
</dbReference>
<evidence type="ECO:0000313" key="2">
    <source>
        <dbReference type="Proteomes" id="UP000221015"/>
    </source>
</evidence>
<dbReference type="Proteomes" id="UP000221015">
    <property type="component" value="Unassembled WGS sequence"/>
</dbReference>
<dbReference type="AlphaFoldDB" id="A0A2J4JSH5"/>
<sequence>MTTYYPINENLACASHDMRSMSTYPDGYATREYRASVDKAAALVEEKKQKVSPYYHEKLDALLDSYARRLAQWTDDHNRNGASCPSVLVCGAGNFPVRKKQKQNAREDTLWHEYEEIEAILTKIKAVGTGPVDLADPHARELLTDQLNKEQDLLEYCKGANAYYRKHKTLRGYSNMSDAAADALTSPDAFSMSLYRKPYGDFELTSIRSKIKRIQTRLDELDKAQASAASGPVEDQHDGYTYRENNEIMRVQFIFPGKPDDETRAMLKENGFRWAPSQGAWQRQLTANAKYAAHRVMEFLDGNENE</sequence>
<evidence type="ECO:0000313" key="1">
    <source>
        <dbReference type="EMBL" id="PLK30818.1"/>
    </source>
</evidence>
<reference evidence="1 2" key="1">
    <citation type="journal article" date="2017" name="Front. Microbiol.">
        <title>New Insights into the Diversity of the Genus Faecalibacterium.</title>
        <authorList>
            <person name="Benevides L."/>
            <person name="Burman S."/>
            <person name="Martin R."/>
            <person name="Robert V."/>
            <person name="Thomas M."/>
            <person name="Miquel S."/>
            <person name="Chain F."/>
            <person name="Sokol H."/>
            <person name="Bermudez-Humaran L.G."/>
            <person name="Morrison M."/>
            <person name="Langella P."/>
            <person name="Azevedo V.A."/>
            <person name="Chatel J.M."/>
            <person name="Soares S."/>
        </authorList>
    </citation>
    <scope>NUCLEOTIDE SEQUENCE [LARGE SCALE GENOMIC DNA]</scope>
    <source>
        <strain evidence="1 2">CNCM I 4542</strain>
    </source>
</reference>
<proteinExistence type="predicted"/>
<gene>
    <name evidence="1" type="ORF">CGS50_004195</name>
</gene>
<name>A0A2J4JSH5_9FIRM</name>
<comment type="caution">
    <text evidence="1">The sequence shown here is derived from an EMBL/GenBank/DDBJ whole genome shotgun (WGS) entry which is preliminary data.</text>
</comment>
<protein>
    <submittedName>
        <fullName evidence="1">Uncharacterized protein</fullName>
    </submittedName>
</protein>